<feature type="transmembrane region" description="Helical" evidence="5">
    <location>
        <begin position="307"/>
        <end position="333"/>
    </location>
</feature>
<organism evidence="8 9">
    <name type="scientific">Diplogelasinospora grovesii</name>
    <dbReference type="NCBI Taxonomy" id="303347"/>
    <lineage>
        <taxon>Eukaryota</taxon>
        <taxon>Fungi</taxon>
        <taxon>Dikarya</taxon>
        <taxon>Ascomycota</taxon>
        <taxon>Pezizomycotina</taxon>
        <taxon>Sordariomycetes</taxon>
        <taxon>Sordariomycetidae</taxon>
        <taxon>Sordariales</taxon>
        <taxon>Diplogelasinosporaceae</taxon>
        <taxon>Diplogelasinospora</taxon>
    </lineage>
</organism>
<dbReference type="InterPro" id="IPR049456">
    <property type="entry name" value="Anoctamin_N_fung"/>
</dbReference>
<evidence type="ECO:0000256" key="5">
    <source>
        <dbReference type="SAM" id="Phobius"/>
    </source>
</evidence>
<evidence type="ECO:0000256" key="4">
    <source>
        <dbReference type="ARBA" id="ARBA00023136"/>
    </source>
</evidence>
<evidence type="ECO:0000313" key="8">
    <source>
        <dbReference type="EMBL" id="KAK3936834.1"/>
    </source>
</evidence>
<reference evidence="9" key="1">
    <citation type="journal article" date="2023" name="Mol. Phylogenet. Evol.">
        <title>Genome-scale phylogeny and comparative genomics of the fungal order Sordariales.</title>
        <authorList>
            <person name="Hensen N."/>
            <person name="Bonometti L."/>
            <person name="Westerberg I."/>
            <person name="Brannstrom I.O."/>
            <person name="Guillou S."/>
            <person name="Cros-Aarteil S."/>
            <person name="Calhoun S."/>
            <person name="Haridas S."/>
            <person name="Kuo A."/>
            <person name="Mondo S."/>
            <person name="Pangilinan J."/>
            <person name="Riley R."/>
            <person name="LaButti K."/>
            <person name="Andreopoulos B."/>
            <person name="Lipzen A."/>
            <person name="Chen C."/>
            <person name="Yan M."/>
            <person name="Daum C."/>
            <person name="Ng V."/>
            <person name="Clum A."/>
            <person name="Steindorff A."/>
            <person name="Ohm R.A."/>
            <person name="Martin F."/>
            <person name="Silar P."/>
            <person name="Natvig D.O."/>
            <person name="Lalanne C."/>
            <person name="Gautier V."/>
            <person name="Ament-Velasquez S.L."/>
            <person name="Kruys A."/>
            <person name="Hutchinson M.I."/>
            <person name="Powell A.J."/>
            <person name="Barry K."/>
            <person name="Miller A.N."/>
            <person name="Grigoriev I.V."/>
            <person name="Debuchy R."/>
            <person name="Gladieux P."/>
            <person name="Hiltunen Thoren M."/>
            <person name="Johannesson H."/>
        </authorList>
    </citation>
    <scope>NUCLEOTIDE SEQUENCE [LARGE SCALE GENOMIC DNA]</scope>
    <source>
        <strain evidence="9">CBS 340.73</strain>
    </source>
</reference>
<dbReference type="GO" id="GO:0016020">
    <property type="term" value="C:membrane"/>
    <property type="evidence" value="ECO:0007669"/>
    <property type="project" value="UniProtKB-SubCell"/>
</dbReference>
<dbReference type="AlphaFoldDB" id="A0AAN6N0L8"/>
<evidence type="ECO:0000256" key="2">
    <source>
        <dbReference type="ARBA" id="ARBA00022692"/>
    </source>
</evidence>
<dbReference type="InterPro" id="IPR049452">
    <property type="entry name" value="Anoctamin_TM"/>
</dbReference>
<dbReference type="InterPro" id="IPR007632">
    <property type="entry name" value="Anoctamin"/>
</dbReference>
<keyword evidence="2 5" id="KW-0812">Transmembrane</keyword>
<dbReference type="PANTHER" id="PTHR12308">
    <property type="entry name" value="ANOCTAMIN"/>
    <property type="match status" value="1"/>
</dbReference>
<evidence type="ECO:0000256" key="3">
    <source>
        <dbReference type="ARBA" id="ARBA00022989"/>
    </source>
</evidence>
<evidence type="ECO:0000259" key="6">
    <source>
        <dbReference type="Pfam" id="PF04547"/>
    </source>
</evidence>
<dbReference type="PANTHER" id="PTHR12308:SF77">
    <property type="entry name" value="MEMBRANE STRESS RESPONSE PROTEIN (IST2), PUTATIVE (AFU_ORTHOLOGUE AFUA_4G03330)-RELATED"/>
    <property type="match status" value="1"/>
</dbReference>
<keyword evidence="9" id="KW-1185">Reference proteome</keyword>
<dbReference type="GO" id="GO:0032541">
    <property type="term" value="C:cortical endoplasmic reticulum"/>
    <property type="evidence" value="ECO:0007669"/>
    <property type="project" value="TreeGrafter"/>
</dbReference>
<evidence type="ECO:0000313" key="9">
    <source>
        <dbReference type="Proteomes" id="UP001303473"/>
    </source>
</evidence>
<keyword evidence="3 5" id="KW-1133">Transmembrane helix</keyword>
<keyword evidence="4 5" id="KW-0472">Membrane</keyword>
<feature type="transmembrane region" description="Helical" evidence="5">
    <location>
        <begin position="205"/>
        <end position="231"/>
    </location>
</feature>
<gene>
    <name evidence="8" type="ORF">QBC46DRAFT_295513</name>
</gene>
<sequence length="743" mass="84456">MSADGFLKVKRQGSWDILSAAAQKELVPAQFDSQLQYLTYNDKYVIDYKFSDVDCDTAIEEFTTLLEHLDAVGLHAEVRAGYDQCLLIFVKAPREILGNAVYKSRVRDWLYGTVAEHPGGGGQTIVDAKYEAEDLLSMYHLLTWPKELGGAGIAPGYGRFKNVQSMFPLHNPRTSGSLLRYLGKRVILGDADFDRIRDLFGPKTAFYFAFTQTYILFLFFPAITGLLAWAFQPQYSLLYTILTGLWCTVFVEYWKLKEIDLSIRWGVKGIGSLKTDRPQFIYEKVIVDDAGRTKHYYPRWKQIARRLVQIPFVLAAALSLGALIVVVVAIEVLISEAYDGPHKRYLEYIPTALLAIALPYISQFLENIAATVTEFENHRTADAHEWSLARKVFVLNFTMQYLPIFLTAFVYHPFGDSFVPHLERVLHYVLGDAAAKSMDVVPFHADLDRLQREVIALTVTGQIWHFGEEFLLPLVKEKLRSWYRDYRTSHAEAGTLEGIVQDHPEERAFLSAARSQANLPPYDVQVDISQMVIQFGYLALFSPVWPLVPIGFLINNWIELRSDFLKICIEHQRPAPVRADGIGPWVQNLAFLTWLGSVSTAAIVHLFGRSVLKEVYSKGSGWWTLPVTIVVSEHAFLATRAIVQYVLRRIGSEQIRKESDASYTRRKKYLDELEANKSEMLGLGVEQRERRKSVLMTAGNKFWTRQVEDGKSLEVGVQLIQVLRKAERDSEGGKGSGKDMKHE</sequence>
<dbReference type="EMBL" id="MU853871">
    <property type="protein sequence ID" value="KAK3936834.1"/>
    <property type="molecule type" value="Genomic_DNA"/>
</dbReference>
<accession>A0AAN6N0L8</accession>
<dbReference type="Pfam" id="PF20877">
    <property type="entry name" value="Anoctamin_N"/>
    <property type="match status" value="1"/>
</dbReference>
<dbReference type="GO" id="GO:0005254">
    <property type="term" value="F:chloride channel activity"/>
    <property type="evidence" value="ECO:0007669"/>
    <property type="project" value="TreeGrafter"/>
</dbReference>
<evidence type="ECO:0000259" key="7">
    <source>
        <dbReference type="Pfam" id="PF20877"/>
    </source>
</evidence>
<name>A0AAN6N0L8_9PEZI</name>
<proteinExistence type="predicted"/>
<evidence type="ECO:0000256" key="1">
    <source>
        <dbReference type="ARBA" id="ARBA00004141"/>
    </source>
</evidence>
<comment type="caution">
    <text evidence="8">The sequence shown here is derived from an EMBL/GenBank/DDBJ whole genome shotgun (WGS) entry which is preliminary data.</text>
</comment>
<feature type="domain" description="Anoctamin transmembrane" evidence="6">
    <location>
        <begin position="196"/>
        <end position="658"/>
    </location>
</feature>
<protein>
    <submittedName>
        <fullName evidence="8">Transmembrane protein 16K</fullName>
    </submittedName>
</protein>
<dbReference type="Proteomes" id="UP001303473">
    <property type="component" value="Unassembled WGS sequence"/>
</dbReference>
<comment type="subcellular location">
    <subcellularLocation>
        <location evidence="1">Membrane</location>
        <topology evidence="1">Multi-pass membrane protein</topology>
    </subcellularLocation>
</comment>
<feature type="domain" description="Anoctamin alpha-beta plait" evidence="7">
    <location>
        <begin position="42"/>
        <end position="163"/>
    </location>
</feature>
<feature type="transmembrane region" description="Helical" evidence="5">
    <location>
        <begin position="345"/>
        <end position="361"/>
    </location>
</feature>
<feature type="transmembrane region" description="Helical" evidence="5">
    <location>
        <begin position="237"/>
        <end position="254"/>
    </location>
</feature>
<dbReference type="Pfam" id="PF04547">
    <property type="entry name" value="Anoctamin"/>
    <property type="match status" value="1"/>
</dbReference>